<keyword evidence="9" id="KW-1185">Reference proteome</keyword>
<keyword evidence="6" id="KW-0539">Nucleus</keyword>
<dbReference type="Pfam" id="PF04082">
    <property type="entry name" value="Fungal_trans"/>
    <property type="match status" value="1"/>
</dbReference>
<dbReference type="AlphaFoldDB" id="A0A1J7JHL0"/>
<keyword evidence="5" id="KW-0862">Zinc</keyword>
<dbReference type="PANTHER" id="PTHR40626">
    <property type="entry name" value="MIP31509P"/>
    <property type="match status" value="1"/>
</dbReference>
<evidence type="ECO:0000256" key="1">
    <source>
        <dbReference type="ARBA" id="ARBA00004123"/>
    </source>
</evidence>
<dbReference type="InterPro" id="IPR051059">
    <property type="entry name" value="VerF-like"/>
</dbReference>
<dbReference type="STRING" id="1408157.A0A1J7JHL0"/>
<dbReference type="CDD" id="cd12148">
    <property type="entry name" value="fungal_TF_MHR"/>
    <property type="match status" value="1"/>
</dbReference>
<reference evidence="8 9" key="1">
    <citation type="submission" date="2016-10" db="EMBL/GenBank/DDBJ databases">
        <title>Draft genome sequence of Coniochaeta ligniaria NRRL30616, a lignocellulolytic fungus for bioabatement of inhibitors in plant biomass hydrolysates.</title>
        <authorList>
            <consortium name="DOE Joint Genome Institute"/>
            <person name="Jimenez D.J."/>
            <person name="Hector R.E."/>
            <person name="Riley R."/>
            <person name="Sun H."/>
            <person name="Grigoriev I.V."/>
            <person name="Van Elsas J.D."/>
            <person name="Nichols N.N."/>
        </authorList>
    </citation>
    <scope>NUCLEOTIDE SEQUENCE [LARGE SCALE GENOMIC DNA]</scope>
    <source>
        <strain evidence="8 9">NRRL 30616</strain>
    </source>
</reference>
<comment type="subcellular location">
    <subcellularLocation>
        <location evidence="1">Nucleus</location>
    </subcellularLocation>
</comment>
<evidence type="ECO:0000256" key="2">
    <source>
        <dbReference type="ARBA" id="ARBA00022723"/>
    </source>
</evidence>
<dbReference type="InterPro" id="IPR007219">
    <property type="entry name" value="XnlR_reg_dom"/>
</dbReference>
<dbReference type="GO" id="GO:0006351">
    <property type="term" value="P:DNA-templated transcription"/>
    <property type="evidence" value="ECO:0007669"/>
    <property type="project" value="InterPro"/>
</dbReference>
<dbReference type="GO" id="GO:0005634">
    <property type="term" value="C:nucleus"/>
    <property type="evidence" value="ECO:0007669"/>
    <property type="project" value="UniProtKB-SubCell"/>
</dbReference>
<accession>A0A1J7JHL0</accession>
<sequence length="425" mass="47466">MSNDQIFPHDLDHNDETWIVAESASREVVPALTDTGFVTLALLSKLIIRDLYALHSVISVADPSYNQTFDLDIAQSVLTPHNLKRFTTTYFRLAHLYIPVVHMPSFGTDETSSSLALAVALFGAAMSPPSDDALSAKGFLRLAEEYIFRNLAGAVRGGSVPERQELEVMQAALLVLNVHFLMNDTEARRRNRTRRLPALVLAVRHFGLYQTRHSPEASLSQFVRNEHRIRTATWITLADWHQSVMFNALPVTAISEVQCDLPCPRKLWDKKDATIEDVEVYRQQKQRSPRCLESLKDLVETLMGEPWDGIDSFPVNAITMSGLELAIFAISSIATSAHLMSLMPTSAPGLLRAISRWRELWEAVAAQRDHETLQMTAMARYCGEFCCLVQKIVEASGSGKDLPPYLEAAAHDSVAEIHSFIFDSS</sequence>
<proteinExistence type="predicted"/>
<dbReference type="Proteomes" id="UP000182658">
    <property type="component" value="Unassembled WGS sequence"/>
</dbReference>
<evidence type="ECO:0000313" key="8">
    <source>
        <dbReference type="EMBL" id="OIW32849.1"/>
    </source>
</evidence>
<dbReference type="GO" id="GO:0000978">
    <property type="term" value="F:RNA polymerase II cis-regulatory region sequence-specific DNA binding"/>
    <property type="evidence" value="ECO:0007669"/>
    <property type="project" value="InterPro"/>
</dbReference>
<evidence type="ECO:0000256" key="3">
    <source>
        <dbReference type="ARBA" id="ARBA00022737"/>
    </source>
</evidence>
<dbReference type="EMBL" id="KV875094">
    <property type="protein sequence ID" value="OIW32849.1"/>
    <property type="molecule type" value="Genomic_DNA"/>
</dbReference>
<name>A0A1J7JHL0_9PEZI</name>
<dbReference type="GO" id="GO:0000981">
    <property type="term" value="F:DNA-binding transcription factor activity, RNA polymerase II-specific"/>
    <property type="evidence" value="ECO:0007669"/>
    <property type="project" value="InterPro"/>
</dbReference>
<gene>
    <name evidence="8" type="ORF">CONLIGDRAFT_569909</name>
</gene>
<evidence type="ECO:0000256" key="6">
    <source>
        <dbReference type="ARBA" id="ARBA00023242"/>
    </source>
</evidence>
<evidence type="ECO:0000259" key="7">
    <source>
        <dbReference type="Pfam" id="PF04082"/>
    </source>
</evidence>
<dbReference type="GO" id="GO:0008270">
    <property type="term" value="F:zinc ion binding"/>
    <property type="evidence" value="ECO:0007669"/>
    <property type="project" value="UniProtKB-KW"/>
</dbReference>
<dbReference type="PANTHER" id="PTHR40626:SF1">
    <property type="entry name" value="TRANSCRIPTION FACTOR WITH C2H2 AND ZN(2)-CYS(6) DNA BINDING DOMAIN (EUROFUNG)"/>
    <property type="match status" value="1"/>
</dbReference>
<evidence type="ECO:0000256" key="4">
    <source>
        <dbReference type="ARBA" id="ARBA00022771"/>
    </source>
</evidence>
<evidence type="ECO:0000256" key="5">
    <source>
        <dbReference type="ARBA" id="ARBA00022833"/>
    </source>
</evidence>
<keyword evidence="4" id="KW-0863">Zinc-finger</keyword>
<dbReference type="GO" id="GO:0000785">
    <property type="term" value="C:chromatin"/>
    <property type="evidence" value="ECO:0007669"/>
    <property type="project" value="TreeGrafter"/>
</dbReference>
<dbReference type="InParanoid" id="A0A1J7JHL0"/>
<protein>
    <recommendedName>
        <fullName evidence="7">Xylanolytic transcriptional activator regulatory domain-containing protein</fullName>
    </recommendedName>
</protein>
<evidence type="ECO:0000313" key="9">
    <source>
        <dbReference type="Proteomes" id="UP000182658"/>
    </source>
</evidence>
<keyword evidence="3" id="KW-0677">Repeat</keyword>
<feature type="domain" description="Xylanolytic transcriptional activator regulatory" evidence="7">
    <location>
        <begin position="89"/>
        <end position="277"/>
    </location>
</feature>
<organism evidence="8 9">
    <name type="scientific">Coniochaeta ligniaria NRRL 30616</name>
    <dbReference type="NCBI Taxonomy" id="1408157"/>
    <lineage>
        <taxon>Eukaryota</taxon>
        <taxon>Fungi</taxon>
        <taxon>Dikarya</taxon>
        <taxon>Ascomycota</taxon>
        <taxon>Pezizomycotina</taxon>
        <taxon>Sordariomycetes</taxon>
        <taxon>Sordariomycetidae</taxon>
        <taxon>Coniochaetales</taxon>
        <taxon>Coniochaetaceae</taxon>
        <taxon>Coniochaeta</taxon>
    </lineage>
</organism>
<keyword evidence="2" id="KW-0479">Metal-binding</keyword>
<dbReference type="OrthoDB" id="3945418at2759"/>